<dbReference type="RefSeq" id="WP_030433291.1">
    <property type="nucleotide sequence ID" value="NZ_JOEF01000039.1"/>
</dbReference>
<keyword evidence="2" id="KW-0732">Signal</keyword>
<protein>
    <recommendedName>
        <fullName evidence="5">Lipoprotein</fullName>
    </recommendedName>
</protein>
<reference evidence="3 4" key="1">
    <citation type="submission" date="2016-10" db="EMBL/GenBank/DDBJ databases">
        <authorList>
            <person name="de Groot N.N."/>
        </authorList>
    </citation>
    <scope>NUCLEOTIDE SEQUENCE [LARGE SCALE GENOMIC DNA]</scope>
    <source>
        <strain evidence="3 4">DSM 44149</strain>
    </source>
</reference>
<dbReference type="OrthoDB" id="9924249at2"/>
<evidence type="ECO:0008006" key="5">
    <source>
        <dbReference type="Google" id="ProtNLM"/>
    </source>
</evidence>
<evidence type="ECO:0000256" key="2">
    <source>
        <dbReference type="SAM" id="SignalP"/>
    </source>
</evidence>
<sequence>MRTIRLVTIAAALALAGTACGGGSGGSTSPAGTGGGNGAAAPETTEKPQTFADLPGEALTFQGSSRVGVNKAKVSVKVLKTDWTDNYTGHRKPAPAGSTFLKVYFAAASADPAVEVEDFGPRDLNVRWATSQAPSVPCPTGAANPIFVTGYCHASSELLHTSLVPLANDWTMHIFATNYSPKANLKPGEAGVTMGLYEIPDAVKGDLDVCASGMYKTGSEKETGWPCQKLQLPPRP</sequence>
<dbReference type="PROSITE" id="PS51257">
    <property type="entry name" value="PROKAR_LIPOPROTEIN"/>
    <property type="match status" value="1"/>
</dbReference>
<keyword evidence="4" id="KW-1185">Reference proteome</keyword>
<dbReference type="STRING" id="211114.SAMN04489726_1432"/>
<feature type="compositionally biased region" description="Gly residues" evidence="1">
    <location>
        <begin position="21"/>
        <end position="38"/>
    </location>
</feature>
<feature type="chain" id="PRO_5009245491" description="Lipoprotein" evidence="2">
    <location>
        <begin position="22"/>
        <end position="236"/>
    </location>
</feature>
<dbReference type="AlphaFoldDB" id="A0A1G9SX53"/>
<dbReference type="Proteomes" id="UP000183376">
    <property type="component" value="Chromosome I"/>
</dbReference>
<evidence type="ECO:0000256" key="1">
    <source>
        <dbReference type="SAM" id="MobiDB-lite"/>
    </source>
</evidence>
<evidence type="ECO:0000313" key="4">
    <source>
        <dbReference type="Proteomes" id="UP000183376"/>
    </source>
</evidence>
<name>A0A1G9SX53_ALLAB</name>
<organism evidence="3 4">
    <name type="scientific">Allokutzneria albata</name>
    <name type="common">Kibdelosporangium albatum</name>
    <dbReference type="NCBI Taxonomy" id="211114"/>
    <lineage>
        <taxon>Bacteria</taxon>
        <taxon>Bacillati</taxon>
        <taxon>Actinomycetota</taxon>
        <taxon>Actinomycetes</taxon>
        <taxon>Pseudonocardiales</taxon>
        <taxon>Pseudonocardiaceae</taxon>
        <taxon>Allokutzneria</taxon>
    </lineage>
</organism>
<accession>A0A1G9SX53</accession>
<feature type="region of interest" description="Disordered" evidence="1">
    <location>
        <begin position="21"/>
        <end position="44"/>
    </location>
</feature>
<feature type="signal peptide" evidence="2">
    <location>
        <begin position="1"/>
        <end position="21"/>
    </location>
</feature>
<evidence type="ECO:0000313" key="3">
    <source>
        <dbReference type="EMBL" id="SDM40019.1"/>
    </source>
</evidence>
<dbReference type="EMBL" id="LT629701">
    <property type="protein sequence ID" value="SDM40019.1"/>
    <property type="molecule type" value="Genomic_DNA"/>
</dbReference>
<proteinExistence type="predicted"/>
<gene>
    <name evidence="3" type="ORF">SAMN04489726_1432</name>
</gene>